<name>A0A157ZMF6_9BURK</name>
<proteinExistence type="predicted"/>
<comment type="caution">
    <text evidence="1">The sequence shown here is derived from an EMBL/GenBank/DDBJ whole genome shotgun (WGS) entry which is preliminary data.</text>
</comment>
<reference evidence="1" key="1">
    <citation type="submission" date="2016-01" db="EMBL/GenBank/DDBJ databases">
        <authorList>
            <person name="Peeters C."/>
        </authorList>
    </citation>
    <scope>NUCLEOTIDE SEQUENCE [LARGE SCALE GENOMIC DNA]</scope>
    <source>
        <strain evidence="1">LMG 29318</strain>
    </source>
</reference>
<accession>A0A157ZMF6</accession>
<dbReference type="RefSeq" id="WP_087086471.1">
    <property type="nucleotide sequence ID" value="NZ_FCOF02000003.1"/>
</dbReference>
<protein>
    <submittedName>
        <fullName evidence="1">Uncharacterized protein</fullName>
    </submittedName>
</protein>
<dbReference type="OrthoDB" id="12147at2"/>
<evidence type="ECO:0000313" key="1">
    <source>
        <dbReference type="EMBL" id="SAK46704.1"/>
    </source>
</evidence>
<gene>
    <name evidence="1" type="ORF">AWB75_00967</name>
</gene>
<organism evidence="1 2">
    <name type="scientific">Caballeronia catudaia</name>
    <dbReference type="NCBI Taxonomy" id="1777136"/>
    <lineage>
        <taxon>Bacteria</taxon>
        <taxon>Pseudomonadati</taxon>
        <taxon>Pseudomonadota</taxon>
        <taxon>Betaproteobacteria</taxon>
        <taxon>Burkholderiales</taxon>
        <taxon>Burkholderiaceae</taxon>
        <taxon>Caballeronia</taxon>
    </lineage>
</organism>
<dbReference type="EMBL" id="FCOF02000003">
    <property type="protein sequence ID" value="SAK46704.1"/>
    <property type="molecule type" value="Genomic_DNA"/>
</dbReference>
<sequence>MRSNQPVIALLQGLAALLEEERSCNPAFAAKLDALMRPRDERASARPKPKDIDLPDVHIELAARDDDDFRAWLRTQPADVLKAIIRREDLDPARRAAKWKDEKKLANFIADGLHARMSRGSAFIGRAKDPSAPE</sequence>
<keyword evidence="2" id="KW-1185">Reference proteome</keyword>
<dbReference type="Proteomes" id="UP000054870">
    <property type="component" value="Unassembled WGS sequence"/>
</dbReference>
<evidence type="ECO:0000313" key="2">
    <source>
        <dbReference type="Proteomes" id="UP000054870"/>
    </source>
</evidence>
<dbReference type="AlphaFoldDB" id="A0A157ZMF6"/>